<evidence type="ECO:0000256" key="10">
    <source>
        <dbReference type="ARBA" id="ARBA00044041"/>
    </source>
</evidence>
<dbReference type="STRING" id="1035707.SAMN05216552_103084"/>
<dbReference type="InterPro" id="IPR011908">
    <property type="entry name" value="LipoPS_heptosylTferase-I"/>
</dbReference>
<name>A0A1I7LJG5_9BURK</name>
<evidence type="ECO:0000256" key="1">
    <source>
        <dbReference type="ARBA" id="ARBA00004515"/>
    </source>
</evidence>
<dbReference type="GO" id="GO:0009244">
    <property type="term" value="P:lipopolysaccharide core region biosynthetic process"/>
    <property type="evidence" value="ECO:0007669"/>
    <property type="project" value="InterPro"/>
</dbReference>
<gene>
    <name evidence="14" type="ORF">SAMN05216552_103084</name>
</gene>
<evidence type="ECO:0000256" key="5">
    <source>
        <dbReference type="ARBA" id="ARBA00022676"/>
    </source>
</evidence>
<keyword evidence="7" id="KW-0448">Lipopolysaccharide biosynthesis</keyword>
<evidence type="ECO:0000256" key="11">
    <source>
        <dbReference type="ARBA" id="ARBA00044190"/>
    </source>
</evidence>
<keyword evidence="3" id="KW-1003">Cell membrane</keyword>
<keyword evidence="5" id="KW-0328">Glycosyltransferase</keyword>
<keyword evidence="8" id="KW-0472">Membrane</keyword>
<dbReference type="PANTHER" id="PTHR30160:SF19">
    <property type="entry name" value="LIPOPOLYSACCHARIDE HEPTOSYLTRANSFERASE 1"/>
    <property type="match status" value="1"/>
</dbReference>
<accession>A0A1I7LJG5</accession>
<dbReference type="Pfam" id="PF01075">
    <property type="entry name" value="Glyco_transf_9"/>
    <property type="match status" value="1"/>
</dbReference>
<dbReference type="InterPro" id="IPR002201">
    <property type="entry name" value="Glyco_trans_9"/>
</dbReference>
<dbReference type="PANTHER" id="PTHR30160">
    <property type="entry name" value="TETRAACYLDISACCHARIDE 4'-KINASE-RELATED"/>
    <property type="match status" value="1"/>
</dbReference>
<dbReference type="CDD" id="cd03789">
    <property type="entry name" value="GT9_LPS_heptosyltransferase"/>
    <property type="match status" value="1"/>
</dbReference>
<comment type="pathway">
    <text evidence="2">Bacterial outer membrane biogenesis; LPS core biosynthesis.</text>
</comment>
<comment type="subcellular location">
    <subcellularLocation>
        <location evidence="1">Cell inner membrane</location>
        <topology evidence="1">Peripheral membrane protein</topology>
        <orientation evidence="1">Cytoplasmic side</orientation>
    </subcellularLocation>
</comment>
<evidence type="ECO:0000256" key="13">
    <source>
        <dbReference type="ARBA" id="ARBA00049201"/>
    </source>
</evidence>
<proteinExistence type="inferred from homology"/>
<dbReference type="GO" id="GO:0008713">
    <property type="term" value="F:ADP-heptose-lipopolysaccharide heptosyltransferase activity"/>
    <property type="evidence" value="ECO:0007669"/>
    <property type="project" value="TreeGrafter"/>
</dbReference>
<keyword evidence="4" id="KW-0997">Cell inner membrane</keyword>
<dbReference type="Proteomes" id="UP000199391">
    <property type="component" value="Unassembled WGS sequence"/>
</dbReference>
<dbReference type="InterPro" id="IPR051199">
    <property type="entry name" value="LPS_LOS_Heptosyltrfase"/>
</dbReference>
<evidence type="ECO:0000256" key="6">
    <source>
        <dbReference type="ARBA" id="ARBA00022679"/>
    </source>
</evidence>
<reference evidence="15" key="1">
    <citation type="submission" date="2016-10" db="EMBL/GenBank/DDBJ databases">
        <authorList>
            <person name="Varghese N."/>
            <person name="Submissions S."/>
        </authorList>
    </citation>
    <scope>NUCLEOTIDE SEQUENCE [LARGE SCALE GENOMIC DNA]</scope>
    <source>
        <strain evidence="15">CGMCC 1.11014</strain>
    </source>
</reference>
<comment type="similarity">
    <text evidence="9">Belongs to the glycosyltransferase 9 family.</text>
</comment>
<dbReference type="EMBL" id="FPBO01000030">
    <property type="protein sequence ID" value="SFV09785.1"/>
    <property type="molecule type" value="Genomic_DNA"/>
</dbReference>
<dbReference type="Gene3D" id="3.40.50.2000">
    <property type="entry name" value="Glycogen Phosphorylase B"/>
    <property type="match status" value="2"/>
</dbReference>
<evidence type="ECO:0000256" key="3">
    <source>
        <dbReference type="ARBA" id="ARBA00022475"/>
    </source>
</evidence>
<dbReference type="AlphaFoldDB" id="A0A1I7LJG5"/>
<dbReference type="GO" id="GO:0005829">
    <property type="term" value="C:cytosol"/>
    <property type="evidence" value="ECO:0007669"/>
    <property type="project" value="TreeGrafter"/>
</dbReference>
<evidence type="ECO:0000313" key="14">
    <source>
        <dbReference type="EMBL" id="SFV09785.1"/>
    </source>
</evidence>
<comment type="catalytic activity">
    <reaction evidence="13">
        <text>an alpha-Kdo-(2-&gt;4)-alpha-Kdo-(2-&gt;6)-lipid A + ADP-L-glycero-beta-D-manno-heptose = an L-alpha-D-Hep-(1-&gt;5)-[alpha-Kdo-(2-&gt;4)]-alpha-Kdo-(2-&gt;6)-lipid A + ADP + H(+)</text>
        <dbReference type="Rhea" id="RHEA:74067"/>
        <dbReference type="ChEBI" id="CHEBI:15378"/>
        <dbReference type="ChEBI" id="CHEBI:61506"/>
        <dbReference type="ChEBI" id="CHEBI:176431"/>
        <dbReference type="ChEBI" id="CHEBI:193068"/>
        <dbReference type="ChEBI" id="CHEBI:456216"/>
        <dbReference type="EC" id="2.4.99.23"/>
    </reaction>
</comment>
<keyword evidence="15" id="KW-1185">Reference proteome</keyword>
<evidence type="ECO:0000256" key="9">
    <source>
        <dbReference type="ARBA" id="ARBA00043995"/>
    </source>
</evidence>
<sequence>MAMGSAGAATPLNILLVRVSSLGDVLHNMPIVADIARHYPDANIDWVVEEGYTSLVRLNGRVRNIIPFALRRWRKSLRERATRAEIKAFFATLRAQRYDYVFDTQGLLKTGIIMGAARVVKGGQKVGLANGSEGSGYEGVSRLFHTRSVPLDPRTHAVARGRLVVGAALGYKVDTPADFGLPDAPPFSPSDPRPDWMPAGPYAVYFHGTARDAKKWAPANWIELGAALAPTTILLPWGSPKEKAEAEALAASLPNARVLPKLSMGDAVLLARHAALAIGVDTGLTHIAAAFTRPTVEIYADSPRWKTEGNWSPKIINLGDRGAPPSVAEVLAAARSLVVPAQAGIPSRKSP</sequence>
<dbReference type="NCBIfam" id="TIGR02193">
    <property type="entry name" value="heptsyl_trn_I"/>
    <property type="match status" value="1"/>
</dbReference>
<dbReference type="EC" id="2.4.99.23" evidence="10"/>
<evidence type="ECO:0000256" key="8">
    <source>
        <dbReference type="ARBA" id="ARBA00023136"/>
    </source>
</evidence>
<evidence type="ECO:0000256" key="12">
    <source>
        <dbReference type="ARBA" id="ARBA00044330"/>
    </source>
</evidence>
<dbReference type="SUPFAM" id="SSF53756">
    <property type="entry name" value="UDP-Glycosyltransferase/glycogen phosphorylase"/>
    <property type="match status" value="1"/>
</dbReference>
<evidence type="ECO:0000313" key="15">
    <source>
        <dbReference type="Proteomes" id="UP000199391"/>
    </source>
</evidence>
<organism evidence="14 15">
    <name type="scientific">Pseudoduganella namucuonensis</name>
    <dbReference type="NCBI Taxonomy" id="1035707"/>
    <lineage>
        <taxon>Bacteria</taxon>
        <taxon>Pseudomonadati</taxon>
        <taxon>Pseudomonadota</taxon>
        <taxon>Betaproteobacteria</taxon>
        <taxon>Burkholderiales</taxon>
        <taxon>Oxalobacteraceae</taxon>
        <taxon>Telluria group</taxon>
        <taxon>Pseudoduganella</taxon>
    </lineage>
</organism>
<evidence type="ECO:0000256" key="7">
    <source>
        <dbReference type="ARBA" id="ARBA00022985"/>
    </source>
</evidence>
<protein>
    <recommendedName>
        <fullName evidence="11">Lipopolysaccharide heptosyltransferase 1</fullName>
        <ecNumber evidence="10">2.4.99.23</ecNumber>
    </recommendedName>
    <alternativeName>
        <fullName evidence="12">ADP-heptose:lipopolysaccharide heptosyltransferase I</fullName>
    </alternativeName>
</protein>
<evidence type="ECO:0000256" key="4">
    <source>
        <dbReference type="ARBA" id="ARBA00022519"/>
    </source>
</evidence>
<keyword evidence="6 14" id="KW-0808">Transferase</keyword>
<evidence type="ECO:0000256" key="2">
    <source>
        <dbReference type="ARBA" id="ARBA00004713"/>
    </source>
</evidence>
<dbReference type="GO" id="GO:0005886">
    <property type="term" value="C:plasma membrane"/>
    <property type="evidence" value="ECO:0007669"/>
    <property type="project" value="UniProtKB-SubCell"/>
</dbReference>